<dbReference type="EMBL" id="SOHN01000003">
    <property type="protein sequence ID" value="TFD91403.1"/>
    <property type="molecule type" value="Genomic_DNA"/>
</dbReference>
<dbReference type="PANTHER" id="PTHR35007:SF3">
    <property type="entry name" value="POSSIBLE CONSERVED ALANINE RICH MEMBRANE PROTEIN"/>
    <property type="match status" value="1"/>
</dbReference>
<keyword evidence="2" id="KW-0472">Membrane</keyword>
<keyword evidence="2" id="KW-0812">Transmembrane</keyword>
<evidence type="ECO:0000313" key="4">
    <source>
        <dbReference type="Proteomes" id="UP000297626"/>
    </source>
</evidence>
<protein>
    <submittedName>
        <fullName evidence="3">Uncharacterized protein</fullName>
    </submittedName>
</protein>
<dbReference type="AlphaFoldDB" id="A0A4R9BUR3"/>
<feature type="transmembrane region" description="Helical" evidence="2">
    <location>
        <begin position="243"/>
        <end position="264"/>
    </location>
</feature>
<evidence type="ECO:0000256" key="2">
    <source>
        <dbReference type="SAM" id="Phobius"/>
    </source>
</evidence>
<evidence type="ECO:0000256" key="1">
    <source>
        <dbReference type="SAM" id="MobiDB-lite"/>
    </source>
</evidence>
<gene>
    <name evidence="3" type="ORF">E3T51_01460</name>
</gene>
<dbReference type="Proteomes" id="UP000297626">
    <property type="component" value="Unassembled WGS sequence"/>
</dbReference>
<name>A0A4R9BUR3_9MICO</name>
<comment type="caution">
    <text evidence="3">The sequence shown here is derived from an EMBL/GenBank/DDBJ whole genome shotgun (WGS) entry which is preliminary data.</text>
</comment>
<accession>A0A4R9BUR3</accession>
<reference evidence="3 4" key="1">
    <citation type="submission" date="2019-03" db="EMBL/GenBank/DDBJ databases">
        <title>Genomics of glacier-inhabiting Cryobacterium strains.</title>
        <authorList>
            <person name="Liu Q."/>
            <person name="Xin Y.-H."/>
        </authorList>
    </citation>
    <scope>NUCLEOTIDE SEQUENCE [LARGE SCALE GENOMIC DNA]</scope>
    <source>
        <strain evidence="3 4">Sr54</strain>
    </source>
</reference>
<keyword evidence="2" id="KW-1133">Transmembrane helix</keyword>
<feature type="region of interest" description="Disordered" evidence="1">
    <location>
        <begin position="44"/>
        <end position="70"/>
    </location>
</feature>
<proteinExistence type="predicted"/>
<feature type="transmembrane region" description="Helical" evidence="2">
    <location>
        <begin position="220"/>
        <end position="237"/>
    </location>
</feature>
<evidence type="ECO:0000313" key="3">
    <source>
        <dbReference type="EMBL" id="TFD91403.1"/>
    </source>
</evidence>
<dbReference type="RefSeq" id="WP_134526545.1">
    <property type="nucleotide sequence ID" value="NZ_SOHN01000003.1"/>
</dbReference>
<feature type="transmembrane region" description="Helical" evidence="2">
    <location>
        <begin position="360"/>
        <end position="389"/>
    </location>
</feature>
<dbReference type="PANTHER" id="PTHR35007">
    <property type="entry name" value="INTEGRAL MEMBRANE PROTEIN-RELATED"/>
    <property type="match status" value="1"/>
</dbReference>
<sequence>MRRADTVPPVEEVAAVTQRLAVLLSAGVSPVSAWGYLLPEHGAAAPRAPRADQQNAGLSPGMGGPERSVRGRVRSRQGAVPATDAEAAPITAPIKPRAADSKHAGTATAPILRAAARAAARGDSVADAIAVEARRQPPETPHGIVAARASAGRPSRRRDDAAGQAERAWLGLAAAWQVATQAGAPLAGCLRELAGSLRELAQVQRDLEVALAAPRATARLVMVLPVIGVVFGSLMGFDSLHTLFLTVPGLVCLGGGALLMLAAAGWNRALVRRAGPTDLTPGLRLELMAIAMSGGGSIDRSRALVHTAAERYGIAPGADGGSVDRILGLSTRAGVPAAELLRSEAEQLRRDARSAGQRRAATLSVTLMLPLGLCVLPAFMLVGVVPLLLSVLSSTLTTF</sequence>
<keyword evidence="4" id="KW-1185">Reference proteome</keyword>
<organism evidence="3 4">
    <name type="scientific">Cryobacterium serini</name>
    <dbReference type="NCBI Taxonomy" id="1259201"/>
    <lineage>
        <taxon>Bacteria</taxon>
        <taxon>Bacillati</taxon>
        <taxon>Actinomycetota</taxon>
        <taxon>Actinomycetes</taxon>
        <taxon>Micrococcales</taxon>
        <taxon>Microbacteriaceae</taxon>
        <taxon>Cryobacterium</taxon>
    </lineage>
</organism>
<feature type="region of interest" description="Disordered" evidence="1">
    <location>
        <begin position="133"/>
        <end position="162"/>
    </location>
</feature>